<proteinExistence type="predicted"/>
<dbReference type="EMBL" id="JACRYT010000035">
    <property type="protein sequence ID" value="MBC6681354.1"/>
    <property type="molecule type" value="Genomic_DNA"/>
</dbReference>
<comment type="caution">
    <text evidence="1">The sequence shown here is derived from an EMBL/GenBank/DDBJ whole genome shotgun (WGS) entry which is preliminary data.</text>
</comment>
<dbReference type="InterPro" id="IPR010985">
    <property type="entry name" value="Ribbon_hlx_hlx"/>
</dbReference>
<accession>A0A923NMM4</accession>
<keyword evidence="2" id="KW-1185">Reference proteome</keyword>
<dbReference type="GO" id="GO:0006355">
    <property type="term" value="P:regulation of DNA-templated transcription"/>
    <property type="evidence" value="ECO:0007669"/>
    <property type="project" value="InterPro"/>
</dbReference>
<gene>
    <name evidence="1" type="ORF">H9L42_16205</name>
</gene>
<reference evidence="1" key="1">
    <citation type="submission" date="2020-08" db="EMBL/GenBank/DDBJ databases">
        <title>Genome public.</title>
        <authorList>
            <person name="Liu C."/>
            <person name="Sun Q."/>
        </authorList>
    </citation>
    <scope>NUCLEOTIDE SEQUENCE</scope>
    <source>
        <strain evidence="1">BX12</strain>
    </source>
</reference>
<dbReference type="Proteomes" id="UP000602647">
    <property type="component" value="Unassembled WGS sequence"/>
</dbReference>
<evidence type="ECO:0000313" key="1">
    <source>
        <dbReference type="EMBL" id="MBC6681354.1"/>
    </source>
</evidence>
<dbReference type="SUPFAM" id="SSF47598">
    <property type="entry name" value="Ribbon-helix-helix"/>
    <property type="match status" value="1"/>
</dbReference>
<dbReference type="RefSeq" id="WP_187304449.1">
    <property type="nucleotide sequence ID" value="NZ_JACRYT010000035.1"/>
</dbReference>
<evidence type="ECO:0000313" key="2">
    <source>
        <dbReference type="Proteomes" id="UP000602647"/>
    </source>
</evidence>
<name>A0A923NMM4_9FIRM</name>
<protein>
    <submittedName>
        <fullName evidence="1">CopG family transcriptional regulator</fullName>
    </submittedName>
</protein>
<dbReference type="AlphaFoldDB" id="A0A923NMM4"/>
<organism evidence="1 2">
    <name type="scientific">Zhenpiania hominis</name>
    <dbReference type="NCBI Taxonomy" id="2763644"/>
    <lineage>
        <taxon>Bacteria</taxon>
        <taxon>Bacillati</taxon>
        <taxon>Bacillota</taxon>
        <taxon>Clostridia</taxon>
        <taxon>Peptostreptococcales</taxon>
        <taxon>Anaerovoracaceae</taxon>
        <taxon>Zhenpiania</taxon>
    </lineage>
</organism>
<sequence>MGKIQIKKQKGEDGYTSFSLRIPLQLSEQINELVSQTELSRNEFLTILIREALKEVELVDPDRKK</sequence>